<feature type="signal peptide" evidence="6">
    <location>
        <begin position="1"/>
        <end position="18"/>
    </location>
</feature>
<evidence type="ECO:0000256" key="4">
    <source>
        <dbReference type="ARBA" id="ARBA00022737"/>
    </source>
</evidence>
<evidence type="ECO:0000256" key="3">
    <source>
        <dbReference type="ARBA" id="ARBA00022729"/>
    </source>
</evidence>
<dbReference type="Gene3D" id="3.10.20.320">
    <property type="entry name" value="Putative peptidoglycan bound protein (lpxtg motif)"/>
    <property type="match status" value="2"/>
</dbReference>
<evidence type="ECO:0000259" key="8">
    <source>
        <dbReference type="Pfam" id="PF06458"/>
    </source>
</evidence>
<dbReference type="Pfam" id="PF06458">
    <property type="entry name" value="MucBP"/>
    <property type="match status" value="2"/>
</dbReference>
<evidence type="ECO:0000313" key="10">
    <source>
        <dbReference type="Proteomes" id="UP000306912"/>
    </source>
</evidence>
<reference evidence="9 10" key="1">
    <citation type="submission" date="2019-05" db="EMBL/GenBank/DDBJ databases">
        <title>Culicoidintestinum kansasii gen. nov., sp. nov. from the gastrointestinal tract of the biting midge, Culicoides sonorensis.</title>
        <authorList>
            <person name="Neupane S."/>
            <person name="Ghosh A."/>
            <person name="Gunther S."/>
            <person name="Martin K."/>
            <person name="Zurek L."/>
        </authorList>
    </citation>
    <scope>NUCLEOTIDE SEQUENCE [LARGE SCALE GENOMIC DNA]</scope>
    <source>
        <strain evidence="9 10">CS-1</strain>
    </source>
</reference>
<dbReference type="InParanoid" id="A0A5R8QHL7"/>
<dbReference type="AlphaFoldDB" id="A0A5R8QHL7"/>
<keyword evidence="1" id="KW-0134">Cell wall</keyword>
<feature type="domain" description="MucBP" evidence="8">
    <location>
        <begin position="223"/>
        <end position="285"/>
    </location>
</feature>
<dbReference type="OrthoDB" id="2329985at2"/>
<name>A0A5R8QHL7_9FIRM</name>
<dbReference type="InterPro" id="IPR019931">
    <property type="entry name" value="LPXTG_anchor"/>
</dbReference>
<protein>
    <submittedName>
        <fullName evidence="9">LPXTG cell wall anchor domain-containing protein</fullName>
    </submittedName>
</protein>
<organism evidence="9 10">
    <name type="scientific">Culicoidibacter larvae</name>
    <dbReference type="NCBI Taxonomy" id="2579976"/>
    <lineage>
        <taxon>Bacteria</taxon>
        <taxon>Bacillati</taxon>
        <taxon>Bacillota</taxon>
        <taxon>Culicoidibacteria</taxon>
        <taxon>Culicoidibacterales</taxon>
        <taxon>Culicoidibacteraceae</taxon>
        <taxon>Culicoidibacter</taxon>
    </lineage>
</organism>
<dbReference type="RefSeq" id="WP_138189834.1">
    <property type="nucleotide sequence ID" value="NZ_VBWP01000001.1"/>
</dbReference>
<gene>
    <name evidence="9" type="ORF">FEZ08_01015</name>
</gene>
<sequence length="335" mass="36498">MKFIKGLIALLVFTAANAITFSNSLSVQAAADYYYQVDVNYSPMSFTQVNPDVPLPEELQNVPISYSLALGKSFFIYGTDTINTKMNTFTYNNNINGASNNSMKYSWSNFIDTSTQPATVNYLGFRLVIEYNTVANKTITVMYDIKFINAELTVNYQNTNGGTVTSAQTIRGSVGDSYSVQPADISGYDFVRAEGDPQSGFLGTAAQVVTFIYEATPLPLLSNVHVNYIDEAGNNIIPIKSFQGEVGTDFNIQPEAIAGWELVNTIGNPIGQFTAADLQLSFVYKKVDTADIVSNTSTNNDITLPVTGEDNLSYTIAGLLLISGTGFFLNKVNKK</sequence>
<evidence type="ECO:0000313" key="9">
    <source>
        <dbReference type="EMBL" id="TLG77226.1"/>
    </source>
</evidence>
<evidence type="ECO:0000256" key="6">
    <source>
        <dbReference type="SAM" id="SignalP"/>
    </source>
</evidence>
<comment type="caution">
    <text evidence="9">The sequence shown here is derived from an EMBL/GenBank/DDBJ whole genome shotgun (WGS) entry which is preliminary data.</text>
</comment>
<evidence type="ECO:0000256" key="1">
    <source>
        <dbReference type="ARBA" id="ARBA00022512"/>
    </source>
</evidence>
<dbReference type="InterPro" id="IPR009459">
    <property type="entry name" value="MucBP_dom"/>
</dbReference>
<feature type="chain" id="PRO_5038984056" evidence="6">
    <location>
        <begin position="19"/>
        <end position="335"/>
    </location>
</feature>
<evidence type="ECO:0000256" key="2">
    <source>
        <dbReference type="ARBA" id="ARBA00022525"/>
    </source>
</evidence>
<keyword evidence="3 6" id="KW-0732">Signal</keyword>
<feature type="domain" description="MucBP" evidence="8">
    <location>
        <begin position="152"/>
        <end position="214"/>
    </location>
</feature>
<feature type="domain" description="Gram-positive cocci surface proteins LPxTG" evidence="7">
    <location>
        <begin position="297"/>
        <end position="334"/>
    </location>
</feature>
<dbReference type="Proteomes" id="UP000306912">
    <property type="component" value="Unassembled WGS sequence"/>
</dbReference>
<evidence type="ECO:0000256" key="5">
    <source>
        <dbReference type="ARBA" id="ARBA00023088"/>
    </source>
</evidence>
<keyword evidence="2" id="KW-0964">Secreted</keyword>
<dbReference type="NCBIfam" id="TIGR01167">
    <property type="entry name" value="LPXTG_anchor"/>
    <property type="match status" value="1"/>
</dbReference>
<accession>A0A5R8QHL7</accession>
<dbReference type="Pfam" id="PF00746">
    <property type="entry name" value="Gram_pos_anchor"/>
    <property type="match status" value="1"/>
</dbReference>
<keyword evidence="4" id="KW-0677">Repeat</keyword>
<dbReference type="EMBL" id="VBWP01000001">
    <property type="protein sequence ID" value="TLG77226.1"/>
    <property type="molecule type" value="Genomic_DNA"/>
</dbReference>
<keyword evidence="5" id="KW-0572">Peptidoglycan-anchor</keyword>
<keyword evidence="10" id="KW-1185">Reference proteome</keyword>
<evidence type="ECO:0000259" key="7">
    <source>
        <dbReference type="Pfam" id="PF00746"/>
    </source>
</evidence>
<proteinExistence type="predicted"/>